<keyword evidence="1" id="KW-0472">Membrane</keyword>
<organism evidence="2 3">
    <name type="scientific">Zunongwangia endophytica</name>
    <dbReference type="NCBI Taxonomy" id="1808945"/>
    <lineage>
        <taxon>Bacteria</taxon>
        <taxon>Pseudomonadati</taxon>
        <taxon>Bacteroidota</taxon>
        <taxon>Flavobacteriia</taxon>
        <taxon>Flavobacteriales</taxon>
        <taxon>Flavobacteriaceae</taxon>
        <taxon>Zunongwangia</taxon>
    </lineage>
</organism>
<dbReference type="EMBL" id="JBHSAS010000027">
    <property type="protein sequence ID" value="MFC4029284.1"/>
    <property type="molecule type" value="Genomic_DNA"/>
</dbReference>
<feature type="transmembrane region" description="Helical" evidence="1">
    <location>
        <begin position="44"/>
        <end position="62"/>
    </location>
</feature>
<evidence type="ECO:0000256" key="1">
    <source>
        <dbReference type="SAM" id="Phobius"/>
    </source>
</evidence>
<evidence type="ECO:0000313" key="3">
    <source>
        <dbReference type="Proteomes" id="UP001595793"/>
    </source>
</evidence>
<sequence>MENVLTFILGALLIALGIIWYDYERKKFVAQRKNEDYMRMSFTIEFILGAFILFAIGIRLIYDSF</sequence>
<protein>
    <recommendedName>
        <fullName evidence="4">Molybdenum ABC transporter permease</fullName>
    </recommendedName>
</protein>
<feature type="transmembrane region" description="Helical" evidence="1">
    <location>
        <begin position="6"/>
        <end position="23"/>
    </location>
</feature>
<gene>
    <name evidence="2" type="ORF">ACFOS1_17830</name>
</gene>
<name>A0ABV8HAZ4_9FLAO</name>
<evidence type="ECO:0000313" key="2">
    <source>
        <dbReference type="EMBL" id="MFC4029284.1"/>
    </source>
</evidence>
<evidence type="ECO:0008006" key="4">
    <source>
        <dbReference type="Google" id="ProtNLM"/>
    </source>
</evidence>
<keyword evidence="1" id="KW-1133">Transmembrane helix</keyword>
<dbReference type="Proteomes" id="UP001595793">
    <property type="component" value="Unassembled WGS sequence"/>
</dbReference>
<proteinExistence type="predicted"/>
<dbReference type="RefSeq" id="WP_290230428.1">
    <property type="nucleotide sequence ID" value="NZ_JAUFPZ010000001.1"/>
</dbReference>
<comment type="caution">
    <text evidence="2">The sequence shown here is derived from an EMBL/GenBank/DDBJ whole genome shotgun (WGS) entry which is preliminary data.</text>
</comment>
<reference evidence="3" key="1">
    <citation type="journal article" date="2019" name="Int. J. Syst. Evol. Microbiol.">
        <title>The Global Catalogue of Microorganisms (GCM) 10K type strain sequencing project: providing services to taxonomists for standard genome sequencing and annotation.</title>
        <authorList>
            <consortium name="The Broad Institute Genomics Platform"/>
            <consortium name="The Broad Institute Genome Sequencing Center for Infectious Disease"/>
            <person name="Wu L."/>
            <person name="Ma J."/>
        </authorList>
    </citation>
    <scope>NUCLEOTIDE SEQUENCE [LARGE SCALE GENOMIC DNA]</scope>
    <source>
        <strain evidence="3">CECT 9128</strain>
    </source>
</reference>
<keyword evidence="1" id="KW-0812">Transmembrane</keyword>
<keyword evidence="3" id="KW-1185">Reference proteome</keyword>
<accession>A0ABV8HAZ4</accession>